<keyword evidence="2" id="KW-1133">Transmembrane helix</keyword>
<evidence type="ECO:0000256" key="1">
    <source>
        <dbReference type="SAM" id="MobiDB-lite"/>
    </source>
</evidence>
<reference evidence="3 4" key="1">
    <citation type="journal article" date="2016" name="BMC Genomics">
        <title>Comparative genomics reveals Cyclospora cayetanensis possesses coccidia-like metabolism and invasion components but unique surface antigens.</title>
        <authorList>
            <person name="Liu S."/>
            <person name="Wang L."/>
            <person name="Zheng H."/>
            <person name="Xu Z."/>
            <person name="Roellig D.M."/>
            <person name="Li N."/>
            <person name="Frace M.A."/>
            <person name="Tang K."/>
            <person name="Arrowood M.J."/>
            <person name="Moss D.M."/>
            <person name="Zhang L."/>
            <person name="Feng Y."/>
            <person name="Xiao L."/>
        </authorList>
    </citation>
    <scope>NUCLEOTIDE SEQUENCE [LARGE SCALE GENOMIC DNA]</scope>
    <source>
        <strain evidence="3 4">CHN_HEN01</strain>
    </source>
</reference>
<feature type="compositionally biased region" description="Low complexity" evidence="1">
    <location>
        <begin position="40"/>
        <end position="71"/>
    </location>
</feature>
<name>A0A1D3CRL7_9EIME</name>
<evidence type="ECO:0000256" key="2">
    <source>
        <dbReference type="SAM" id="Phobius"/>
    </source>
</evidence>
<feature type="region of interest" description="Disordered" evidence="1">
    <location>
        <begin position="40"/>
        <end position="102"/>
    </location>
</feature>
<feature type="transmembrane region" description="Helical" evidence="2">
    <location>
        <begin position="413"/>
        <end position="431"/>
    </location>
</feature>
<keyword evidence="2" id="KW-0812">Transmembrane</keyword>
<keyword evidence="2" id="KW-0472">Membrane</keyword>
<protein>
    <submittedName>
        <fullName evidence="3">Inositol phospholipid synthesis protein scs3p</fullName>
    </submittedName>
</protein>
<dbReference type="AlphaFoldDB" id="A0A1D3CRL7"/>
<feature type="transmembrane region" description="Helical" evidence="2">
    <location>
        <begin position="355"/>
        <end position="377"/>
    </location>
</feature>
<keyword evidence="4" id="KW-1185">Reference proteome</keyword>
<accession>A0A1D3CRL7</accession>
<organism evidence="3 4">
    <name type="scientific">Cyclospora cayetanensis</name>
    <dbReference type="NCBI Taxonomy" id="88456"/>
    <lineage>
        <taxon>Eukaryota</taxon>
        <taxon>Sar</taxon>
        <taxon>Alveolata</taxon>
        <taxon>Apicomplexa</taxon>
        <taxon>Conoidasida</taxon>
        <taxon>Coccidia</taxon>
        <taxon>Eucoccidiorida</taxon>
        <taxon>Eimeriorina</taxon>
        <taxon>Eimeriidae</taxon>
        <taxon>Cyclospora</taxon>
    </lineage>
</organism>
<dbReference type="EMBL" id="JROU02002228">
    <property type="protein sequence ID" value="OEH73834.1"/>
    <property type="molecule type" value="Genomic_DNA"/>
</dbReference>
<sequence length="477" mass="50789">MARETTRGDHDKKSGLVVVSASTAGAAAAPPLAEARAAFRGVRQQIQQHKQQIQQPKQQMQQPKQQIESQPFEGQAELLGGDTGGDRRGSSKELPAESDDDILLLPRPSQQQQLPDRASALPAQPLQNQQQQNPPKGRNIQHAASAAVQAGAASVMGVVPSLASPGTTTAADFPSTCAAFPGECMQCSSLKASETQLLQSPPQQLPRQPLQQEAVCVPTPQAAGSPKAACCEMAFELILMQLLEQQQVTLSDPRGRLILYASALRAATGGLLPSAFLRLFDQEKQAPSAASAARLWEISVAPSETPPPGEVSEAAEYAQSEKGAFGSLPLVSLQPEFAAFGTPCYPLARFLHQRLLGWGGLQLHLLLLGGWGFSLFSAAPLTLVHVPRAAFLSLLILYRGICLYTGFNWLAYYSVICCCCLLMAYMTARFFHTPAERDALLLAAFAAGSNLAAAGQRDKKVPCCTAVGESARVLLGL</sequence>
<dbReference type="VEuPathDB" id="ToxoDB:LOC113147600"/>
<evidence type="ECO:0000313" key="4">
    <source>
        <dbReference type="Proteomes" id="UP000095192"/>
    </source>
</evidence>
<dbReference type="InParanoid" id="A0A1D3CRL7"/>
<dbReference type="Proteomes" id="UP000095192">
    <property type="component" value="Unassembled WGS sequence"/>
</dbReference>
<evidence type="ECO:0000313" key="3">
    <source>
        <dbReference type="EMBL" id="OEH73834.1"/>
    </source>
</evidence>
<feature type="compositionally biased region" description="Low complexity" evidence="1">
    <location>
        <begin position="124"/>
        <end position="135"/>
    </location>
</feature>
<proteinExistence type="predicted"/>
<feature type="region of interest" description="Disordered" evidence="1">
    <location>
        <begin position="124"/>
        <end position="145"/>
    </location>
</feature>
<dbReference type="VEuPathDB" id="ToxoDB:cyc_06449"/>
<comment type="caution">
    <text evidence="3">The sequence shown here is derived from an EMBL/GenBank/DDBJ whole genome shotgun (WGS) entry which is preliminary data.</text>
</comment>
<gene>
    <name evidence="3" type="ORF">cyc_06449</name>
</gene>
<feature type="compositionally biased region" description="Basic and acidic residues" evidence="1">
    <location>
        <begin position="84"/>
        <end position="95"/>
    </location>
</feature>